<evidence type="ECO:0000313" key="1">
    <source>
        <dbReference type="EMBL" id="MDQ9559865.1"/>
    </source>
</evidence>
<comment type="caution">
    <text evidence="1">The sequence shown here is derived from an EMBL/GenBank/DDBJ whole genome shotgun (WGS) entry which is preliminary data.</text>
</comment>
<name>A0ABD5BT14_SERMA</name>
<dbReference type="EMBL" id="JAVIPQ010000543">
    <property type="protein sequence ID" value="MDQ9559865.1"/>
    <property type="molecule type" value="Genomic_DNA"/>
</dbReference>
<protein>
    <submittedName>
        <fullName evidence="1">Uncharacterized protein</fullName>
    </submittedName>
</protein>
<dbReference type="Proteomes" id="UP001234811">
    <property type="component" value="Unassembled WGS sequence"/>
</dbReference>
<evidence type="ECO:0000313" key="2">
    <source>
        <dbReference type="Proteomes" id="UP001234811"/>
    </source>
</evidence>
<accession>A0ABD5BT14</accession>
<feature type="non-terminal residue" evidence="1">
    <location>
        <position position="1"/>
    </location>
</feature>
<organism evidence="1 2">
    <name type="scientific">Serratia marcescens</name>
    <dbReference type="NCBI Taxonomy" id="615"/>
    <lineage>
        <taxon>Bacteria</taxon>
        <taxon>Pseudomonadati</taxon>
        <taxon>Pseudomonadota</taxon>
        <taxon>Gammaproteobacteria</taxon>
        <taxon>Enterobacterales</taxon>
        <taxon>Yersiniaceae</taxon>
        <taxon>Serratia</taxon>
    </lineage>
</organism>
<gene>
    <name evidence="1" type="ORF">RF091_30680</name>
</gene>
<sequence>TLARRAISTIVALGLAFDTVFPCVMPQQIPYCRERAGAVLGGSWCVWRGEEKINESEVNNFIYLLVAN</sequence>
<dbReference type="RefSeq" id="WP_309213379.1">
    <property type="nucleotide sequence ID" value="NZ_JAVIPQ010000543.1"/>
</dbReference>
<proteinExistence type="predicted"/>
<reference evidence="1 2" key="1">
    <citation type="submission" date="2023-07" db="EMBL/GenBank/DDBJ databases">
        <title>Pathogens genome sequencing project 196.</title>
        <authorList>
            <person name="Cao X."/>
        </authorList>
    </citation>
    <scope>NUCLEOTIDE SEQUENCE [LARGE SCALE GENOMIC DNA]</scope>
    <source>
        <strain evidence="1 2">SM41</strain>
    </source>
</reference>
<dbReference type="AlphaFoldDB" id="A0ABD5BT14"/>